<evidence type="ECO:0000259" key="10">
    <source>
        <dbReference type="Pfam" id="PF05572"/>
    </source>
</evidence>
<comment type="similarity">
    <text evidence="1">Belongs to the peptidase M43B family.</text>
</comment>
<keyword evidence="2" id="KW-0645">Protease</keyword>
<comment type="caution">
    <text evidence="11">The sequence shown here is derived from an EMBL/GenBank/DDBJ whole genome shotgun (WGS) entry which is preliminary data.</text>
</comment>
<dbReference type="Gene3D" id="3.40.390.10">
    <property type="entry name" value="Collagenase (Catalytic Domain)"/>
    <property type="match status" value="1"/>
</dbReference>
<dbReference type="PANTHER" id="PTHR47466:SF1">
    <property type="entry name" value="METALLOPROTEASE MEP1 (AFU_ORTHOLOGUE AFUA_1G07730)-RELATED"/>
    <property type="match status" value="1"/>
</dbReference>
<keyword evidence="8" id="KW-1015">Disulfide bond</keyword>
<dbReference type="RefSeq" id="WP_186940860.1">
    <property type="nucleotide sequence ID" value="NZ_JACOGA010000003.1"/>
</dbReference>
<name>A0ABR6Y884_9BURK</name>
<evidence type="ECO:0000256" key="2">
    <source>
        <dbReference type="ARBA" id="ARBA00022670"/>
    </source>
</evidence>
<dbReference type="PANTHER" id="PTHR47466">
    <property type="match status" value="1"/>
</dbReference>
<evidence type="ECO:0000256" key="6">
    <source>
        <dbReference type="ARBA" id="ARBA00022833"/>
    </source>
</evidence>
<evidence type="ECO:0000313" key="11">
    <source>
        <dbReference type="EMBL" id="MBC3872822.1"/>
    </source>
</evidence>
<keyword evidence="5" id="KW-0378">Hydrolase</keyword>
<keyword evidence="6" id="KW-0862">Zinc</keyword>
<dbReference type="InterPro" id="IPR007280">
    <property type="entry name" value="Peptidase_C_arc/bac"/>
</dbReference>
<dbReference type="InterPro" id="IPR024079">
    <property type="entry name" value="MetalloPept_cat_dom_sf"/>
</dbReference>
<feature type="domain" description="Peptidase C-terminal archaeal/bacterial" evidence="9">
    <location>
        <begin position="338"/>
        <end position="406"/>
    </location>
</feature>
<keyword evidence="7" id="KW-0482">Metalloprotease</keyword>
<reference evidence="11 12" key="1">
    <citation type="submission" date="2020-08" db="EMBL/GenBank/DDBJ databases">
        <title>Novel species isolated from subtropical streams in China.</title>
        <authorList>
            <person name="Lu H."/>
        </authorList>
    </citation>
    <scope>NUCLEOTIDE SEQUENCE [LARGE SCALE GENOMIC DNA]</scope>
    <source>
        <strain evidence="11 12">LX15W</strain>
    </source>
</reference>
<evidence type="ECO:0000256" key="3">
    <source>
        <dbReference type="ARBA" id="ARBA00022723"/>
    </source>
</evidence>
<dbReference type="SUPFAM" id="SSF55486">
    <property type="entry name" value="Metalloproteases ('zincins'), catalytic domain"/>
    <property type="match status" value="1"/>
</dbReference>
<sequence>MKFETYKKLGVAAILLLGVTNISHAQTRKYTIPVVFHVLGSGTASTEATPARITGALRTANLAFQGQYPSLGIDPATIIANRGGLDIEFKLAQRRPDGTSTTGIDYIPNAPAAYVTNGATDANLPKITAAYNWDVSRYLNIYIVDRLETNADYGGLAWQPTYATNLNAVLLPSWAIGAKQNDPNISSRVPTPGQQMNLAHEIGHAMNLYHTFVPNGSDLCGTDGVADTPPDDGKGFIFATPTSIYYAPNSCNGGQKKPVNIENVMGAPNDTTMFTKGQLAIVEQTLNSAVWSRNSLWSNNSLVCTGLATGTCATSSSGYTALQSGVAVTVNVDTGKTQMFQISVPSGKTSLTVTLKNGTGDGDIYGKAQTIPTRSVYDRASFADGNNEAFVVNTPAAGTYYIMVEGYSKVTGAVLTATIK</sequence>
<feature type="domain" description="Peptidase M43 pregnancy-associated plasma-A" evidence="10">
    <location>
        <begin position="128"/>
        <end position="286"/>
    </location>
</feature>
<accession>A0ABR6Y884</accession>
<evidence type="ECO:0000256" key="8">
    <source>
        <dbReference type="ARBA" id="ARBA00023157"/>
    </source>
</evidence>
<dbReference type="Gene3D" id="2.60.120.380">
    <property type="match status" value="1"/>
</dbReference>
<keyword evidence="3" id="KW-0479">Metal-binding</keyword>
<protein>
    <submittedName>
        <fullName evidence="11">Pre-peptidase C-terminal domain-containing protein</fullName>
    </submittedName>
</protein>
<evidence type="ECO:0000259" key="9">
    <source>
        <dbReference type="Pfam" id="PF04151"/>
    </source>
</evidence>
<keyword evidence="12" id="KW-1185">Reference proteome</keyword>
<evidence type="ECO:0000256" key="5">
    <source>
        <dbReference type="ARBA" id="ARBA00022801"/>
    </source>
</evidence>
<dbReference type="EMBL" id="JACOGA010000003">
    <property type="protein sequence ID" value="MBC3872822.1"/>
    <property type="molecule type" value="Genomic_DNA"/>
</dbReference>
<organism evidence="11 12">
    <name type="scientific">Undibacterium flavidum</name>
    <dbReference type="NCBI Taxonomy" id="2762297"/>
    <lineage>
        <taxon>Bacteria</taxon>
        <taxon>Pseudomonadati</taxon>
        <taxon>Pseudomonadota</taxon>
        <taxon>Betaproteobacteria</taxon>
        <taxon>Burkholderiales</taxon>
        <taxon>Oxalobacteraceae</taxon>
        <taxon>Undibacterium</taxon>
    </lineage>
</organism>
<evidence type="ECO:0000313" key="12">
    <source>
        <dbReference type="Proteomes" id="UP000624279"/>
    </source>
</evidence>
<evidence type="ECO:0000256" key="7">
    <source>
        <dbReference type="ARBA" id="ARBA00023049"/>
    </source>
</evidence>
<dbReference type="InterPro" id="IPR008754">
    <property type="entry name" value="Peptidase_M43"/>
</dbReference>
<evidence type="ECO:0000256" key="4">
    <source>
        <dbReference type="ARBA" id="ARBA00022729"/>
    </source>
</evidence>
<gene>
    <name evidence="11" type="ORF">H8K55_04415</name>
</gene>
<dbReference type="Pfam" id="PF04151">
    <property type="entry name" value="PPC"/>
    <property type="match status" value="1"/>
</dbReference>
<evidence type="ECO:0000256" key="1">
    <source>
        <dbReference type="ARBA" id="ARBA00008721"/>
    </source>
</evidence>
<dbReference type="Proteomes" id="UP000624279">
    <property type="component" value="Unassembled WGS sequence"/>
</dbReference>
<proteinExistence type="inferred from homology"/>
<dbReference type="Pfam" id="PF05572">
    <property type="entry name" value="Peptidase_M43"/>
    <property type="match status" value="1"/>
</dbReference>
<keyword evidence="4" id="KW-0732">Signal</keyword>